<protein>
    <submittedName>
        <fullName evidence="3">Uncharacterized protein</fullName>
    </submittedName>
</protein>
<dbReference type="AlphaFoldDB" id="G6EI50"/>
<dbReference type="EMBL" id="AGFM01000063">
    <property type="protein sequence ID" value="EHJ59038.1"/>
    <property type="molecule type" value="Genomic_DNA"/>
</dbReference>
<reference evidence="3 4" key="1">
    <citation type="journal article" date="2012" name="J. Bacteriol.">
        <title>Genome sequence of benzo(a)pyrene-degrading bacterium Novosphingobium pentaromativorans US6-1.</title>
        <authorList>
            <person name="Luo Y.R."/>
            <person name="Kang S.G."/>
            <person name="Kim S.J."/>
            <person name="Kim M.R."/>
            <person name="Li N."/>
            <person name="Lee J.H."/>
            <person name="Kwon K.K."/>
        </authorList>
    </citation>
    <scope>NUCLEOTIDE SEQUENCE [LARGE SCALE GENOMIC DNA]</scope>
    <source>
        <strain evidence="3 4">US6-1</strain>
    </source>
</reference>
<dbReference type="eggNOG" id="ENOG5031CB9">
    <property type="taxonomic scope" value="Bacteria"/>
</dbReference>
<proteinExistence type="predicted"/>
<sequence length="131" mass="14989">MICKSSGRKLISASAAMALMLAPTGAAMARDRDHDHERHRHHDDGHSAAGVIAGVAIAGVLAAAIASKKKKERERERYYRNNSYYYHHDREAFAPEGSRDTWCYQQTRSCYTHGHYSSRWTSYEFGHDRRF</sequence>
<evidence type="ECO:0000313" key="4">
    <source>
        <dbReference type="Proteomes" id="UP000004030"/>
    </source>
</evidence>
<dbReference type="Proteomes" id="UP000004030">
    <property type="component" value="Unassembled WGS sequence"/>
</dbReference>
<comment type="caution">
    <text evidence="3">The sequence shown here is derived from an EMBL/GenBank/DDBJ whole genome shotgun (WGS) entry which is preliminary data.</text>
</comment>
<feature type="signal peptide" evidence="2">
    <location>
        <begin position="1"/>
        <end position="29"/>
    </location>
</feature>
<dbReference type="PATRIC" id="fig|1088721.3.peg.3958"/>
<evidence type="ECO:0000256" key="2">
    <source>
        <dbReference type="SAM" id="SignalP"/>
    </source>
</evidence>
<keyword evidence="2" id="KW-0732">Signal</keyword>
<keyword evidence="4" id="KW-1185">Reference proteome</keyword>
<feature type="transmembrane region" description="Helical" evidence="1">
    <location>
        <begin position="45"/>
        <end position="67"/>
    </location>
</feature>
<evidence type="ECO:0000256" key="1">
    <source>
        <dbReference type="SAM" id="Phobius"/>
    </source>
</evidence>
<feature type="chain" id="PRO_5003488390" evidence="2">
    <location>
        <begin position="30"/>
        <end position="131"/>
    </location>
</feature>
<dbReference type="RefSeq" id="WP_007014929.1">
    <property type="nucleotide sequence ID" value="NZ_AGFM01000063.1"/>
</dbReference>
<evidence type="ECO:0000313" key="3">
    <source>
        <dbReference type="EMBL" id="EHJ59038.1"/>
    </source>
</evidence>
<keyword evidence="1" id="KW-0472">Membrane</keyword>
<keyword evidence="1" id="KW-0812">Transmembrane</keyword>
<keyword evidence="1" id="KW-1133">Transmembrane helix</keyword>
<organism evidence="3 4">
    <name type="scientific">Novosphingobium pentaromativorans US6-1</name>
    <dbReference type="NCBI Taxonomy" id="1088721"/>
    <lineage>
        <taxon>Bacteria</taxon>
        <taxon>Pseudomonadati</taxon>
        <taxon>Pseudomonadota</taxon>
        <taxon>Alphaproteobacteria</taxon>
        <taxon>Sphingomonadales</taxon>
        <taxon>Sphingomonadaceae</taxon>
        <taxon>Novosphingobium</taxon>
    </lineage>
</organism>
<name>G6EI50_9SPHN</name>
<accession>G6EI50</accession>
<dbReference type="STRING" id="1088721.JI59_02060"/>
<gene>
    <name evidence="3" type="ORF">NSU_4021</name>
</gene>